<reference evidence="3" key="1">
    <citation type="submission" date="2022-12" db="EMBL/GenBank/DDBJ databases">
        <title>Chromosome-level genome assembly of the bean flower thrips Megalurothrips usitatus.</title>
        <authorList>
            <person name="Ma L."/>
            <person name="Liu Q."/>
            <person name="Li H."/>
            <person name="Cai W."/>
        </authorList>
    </citation>
    <scope>NUCLEOTIDE SEQUENCE</scope>
    <source>
        <strain evidence="3">Cailab_2022a</strain>
    </source>
</reference>
<evidence type="ECO:0000256" key="1">
    <source>
        <dbReference type="SAM" id="MobiDB-lite"/>
    </source>
</evidence>
<dbReference type="AlphaFoldDB" id="A0AAV7X2H9"/>
<dbReference type="Proteomes" id="UP001075354">
    <property type="component" value="Chromosome 16"/>
</dbReference>
<organism evidence="3 4">
    <name type="scientific">Megalurothrips usitatus</name>
    <name type="common">bean blossom thrips</name>
    <dbReference type="NCBI Taxonomy" id="439358"/>
    <lineage>
        <taxon>Eukaryota</taxon>
        <taxon>Metazoa</taxon>
        <taxon>Ecdysozoa</taxon>
        <taxon>Arthropoda</taxon>
        <taxon>Hexapoda</taxon>
        <taxon>Insecta</taxon>
        <taxon>Pterygota</taxon>
        <taxon>Neoptera</taxon>
        <taxon>Paraneoptera</taxon>
        <taxon>Thysanoptera</taxon>
        <taxon>Terebrantia</taxon>
        <taxon>Thripoidea</taxon>
        <taxon>Thripidae</taxon>
        <taxon>Megalurothrips</taxon>
    </lineage>
</organism>
<evidence type="ECO:0000259" key="2">
    <source>
        <dbReference type="PROSITE" id="PS00028"/>
    </source>
</evidence>
<dbReference type="InterPro" id="IPR013087">
    <property type="entry name" value="Znf_C2H2_type"/>
</dbReference>
<evidence type="ECO:0000313" key="3">
    <source>
        <dbReference type="EMBL" id="KAJ1519821.1"/>
    </source>
</evidence>
<comment type="caution">
    <text evidence="3">The sequence shown here is derived from an EMBL/GenBank/DDBJ whole genome shotgun (WGS) entry which is preliminary data.</text>
</comment>
<sequence length="789" mass="88362">MVRKPAPLGNRAGKGLKSYFKEVREESSFECNELFDSDGPATGEEEVDPEVAEPQHQSSGDEWMPSGGDDSDTQGERNEATEQQALVRYPSFHLPDDEDLNLSDGSDEKGSVGSVASEAAGEDSPCEDTAPNASGGHEPQQQISKQGLNITRLGGRSLFRCLHPACRSSYVYGQKMMRHYFLVHAKVEGPDGVREDKMLAERLYKQYQNKDSKVAHTFSLKSVQACFAADLPNDSAFLDSLSNFLAYNRCAFVDDTKERVKPSLPVVDEEAVDDPGEEGQVDLSPKALGLTEHCAVDHKLLEYFVEAKRATAAGASNPETAVYNARGYCSRVIAFIEKRITTKKDEWDVLRYPEVHRKLVQNLSMSTYMPNSRENFKKIDDTLVLWCSAGNGLRGAGRLRLKPSFPKDEEGLDNKIAEIGIIWSDYKKTTLLHTVSEAREEAEVNVNVESFAPYFASDEIREDIVKDISALKKMTKEPVKWIKEMARYDADVSSRYNRVVRYLAVCVVRQTDRGGVPLTMTLDEVLAAKCISKAEQLYRVRVANHKNRKRGPLDVVLEKKVMELFLKFASVRKRMLSMATGTFKSRLFLVGLNDGPVQHIYVDIRKWAAAKNEPAFSSRSFRRSVQTLAHNRHDAETFIQVAAKQNHKPGTALTHYVSRSDQRTVVAFRASENVIANAVMAKEAMANVAKWFPLSPTTALPSLDDVQKTLVENCTHEYPQLVLSQSWYSDILYEIKKTLRRATILWLSGNVKSGKLSEEEANEFLNSDSFVLKGEKNLKIMLQKALGSP</sequence>
<evidence type="ECO:0000313" key="4">
    <source>
        <dbReference type="Proteomes" id="UP001075354"/>
    </source>
</evidence>
<keyword evidence="4" id="KW-1185">Reference proteome</keyword>
<feature type="domain" description="C2H2-type" evidence="2">
    <location>
        <begin position="161"/>
        <end position="184"/>
    </location>
</feature>
<dbReference type="EMBL" id="JAPTSV010000016">
    <property type="protein sequence ID" value="KAJ1519821.1"/>
    <property type="molecule type" value="Genomic_DNA"/>
</dbReference>
<gene>
    <name evidence="3" type="ORF">ONE63_005073</name>
</gene>
<feature type="region of interest" description="Disordered" evidence="1">
    <location>
        <begin position="33"/>
        <end position="144"/>
    </location>
</feature>
<accession>A0AAV7X2H9</accession>
<name>A0AAV7X2H9_9NEOP</name>
<proteinExistence type="predicted"/>
<dbReference type="PROSITE" id="PS00028">
    <property type="entry name" value="ZINC_FINGER_C2H2_1"/>
    <property type="match status" value="1"/>
</dbReference>
<protein>
    <recommendedName>
        <fullName evidence="2">C2H2-type domain-containing protein</fullName>
    </recommendedName>
</protein>